<proteinExistence type="predicted"/>
<organism evidence="2 3">
    <name type="scientific">Symbiochloris irregularis</name>
    <dbReference type="NCBI Taxonomy" id="706552"/>
    <lineage>
        <taxon>Eukaryota</taxon>
        <taxon>Viridiplantae</taxon>
        <taxon>Chlorophyta</taxon>
        <taxon>core chlorophytes</taxon>
        <taxon>Trebouxiophyceae</taxon>
        <taxon>Trebouxiales</taxon>
        <taxon>Trebouxiaceae</taxon>
        <taxon>Symbiochloris</taxon>
    </lineage>
</organism>
<feature type="compositionally biased region" description="Low complexity" evidence="1">
    <location>
        <begin position="1"/>
        <end position="22"/>
    </location>
</feature>
<dbReference type="AlphaFoldDB" id="A0AAW1P2F5"/>
<protein>
    <submittedName>
        <fullName evidence="2">Uncharacterized protein</fullName>
    </submittedName>
</protein>
<feature type="region of interest" description="Disordered" evidence="1">
    <location>
        <begin position="1"/>
        <end position="50"/>
    </location>
</feature>
<evidence type="ECO:0000256" key="1">
    <source>
        <dbReference type="SAM" id="MobiDB-lite"/>
    </source>
</evidence>
<reference evidence="2 3" key="1">
    <citation type="journal article" date="2024" name="Nat. Commun.">
        <title>Phylogenomics reveals the evolutionary origins of lichenization in chlorophyte algae.</title>
        <authorList>
            <person name="Puginier C."/>
            <person name="Libourel C."/>
            <person name="Otte J."/>
            <person name="Skaloud P."/>
            <person name="Haon M."/>
            <person name="Grisel S."/>
            <person name="Petersen M."/>
            <person name="Berrin J.G."/>
            <person name="Delaux P.M."/>
            <person name="Dal Grande F."/>
            <person name="Keller J."/>
        </authorList>
    </citation>
    <scope>NUCLEOTIDE SEQUENCE [LARGE SCALE GENOMIC DNA]</scope>
    <source>
        <strain evidence="2 3">SAG 2036</strain>
    </source>
</reference>
<dbReference type="EMBL" id="JALJOQ010000050">
    <property type="protein sequence ID" value="KAK9804519.1"/>
    <property type="molecule type" value="Genomic_DNA"/>
</dbReference>
<evidence type="ECO:0000313" key="3">
    <source>
        <dbReference type="Proteomes" id="UP001465755"/>
    </source>
</evidence>
<name>A0AAW1P2F5_9CHLO</name>
<keyword evidence="3" id="KW-1185">Reference proteome</keyword>
<sequence length="125" mass="13561">MSQYRAEPQYAQQPQANYYPSARAAPQQERTAYAQQPAQPQQERMTYAQRPSQAYGYPQQQPYGYGGYGYAQQPPVIINETIVDNGPGYGYGRGYGYGGGMTNMEAGLLGGGMGFLGGLALGELI</sequence>
<accession>A0AAW1P2F5</accession>
<evidence type="ECO:0000313" key="2">
    <source>
        <dbReference type="EMBL" id="KAK9804519.1"/>
    </source>
</evidence>
<comment type="caution">
    <text evidence="2">The sequence shown here is derived from an EMBL/GenBank/DDBJ whole genome shotgun (WGS) entry which is preliminary data.</text>
</comment>
<dbReference type="Proteomes" id="UP001465755">
    <property type="component" value="Unassembled WGS sequence"/>
</dbReference>
<gene>
    <name evidence="2" type="ORF">WJX73_003316</name>
</gene>